<evidence type="ECO:0000256" key="4">
    <source>
        <dbReference type="ARBA" id="ARBA00023012"/>
    </source>
</evidence>
<feature type="modified residue" description="4-aspartylphosphate" evidence="10">
    <location>
        <position position="57"/>
    </location>
</feature>
<dbReference type="InterPro" id="IPR051271">
    <property type="entry name" value="2C-system_Tx_regulators"/>
</dbReference>
<dbReference type="EMBL" id="BJXX01000035">
    <property type="protein sequence ID" value="GEN33277.1"/>
    <property type="molecule type" value="Genomic_DNA"/>
</dbReference>
<dbReference type="InterPro" id="IPR036390">
    <property type="entry name" value="WH_DNA-bd_sf"/>
</dbReference>
<evidence type="ECO:0000313" key="13">
    <source>
        <dbReference type="Proteomes" id="UP000321157"/>
    </source>
</evidence>
<evidence type="ECO:0000256" key="8">
    <source>
        <dbReference type="ARBA" id="ARBA00023163"/>
    </source>
</evidence>
<evidence type="ECO:0000256" key="10">
    <source>
        <dbReference type="PROSITE-ProRule" id="PRU00169"/>
    </source>
</evidence>
<dbReference type="InterPro" id="IPR001789">
    <property type="entry name" value="Sig_transdc_resp-reg_receiver"/>
</dbReference>
<dbReference type="CDD" id="cd19925">
    <property type="entry name" value="REC_citrate_TCS"/>
    <property type="match status" value="1"/>
</dbReference>
<sequence>MSKTINVLLVEDDPMVREINISFIERVEGFKVVGWARTGEEAIEKIRQTPPHLVILDLYMPGKGGLETLRTIRQEEFDVDVIAVTAANDRETVLRVMRLGAVDYIFKPFQFNRIQEALLRYKEHFQNSQSAVFSQAMFDNVHAFTKSSTKQPAKKEEAEQGYPKGIQAFTLQQVSDCLREADAEMSAEEIGRMIGMSRVTVRRYLEYLESVGKAKSYMVYGTVGRPMKTYTWLDGQKEQNI</sequence>
<dbReference type="Proteomes" id="UP000321157">
    <property type="component" value="Unassembled WGS sequence"/>
</dbReference>
<dbReference type="PIRSF" id="PIRSF006171">
    <property type="entry name" value="RR_citrat_malat"/>
    <property type="match status" value="1"/>
</dbReference>
<protein>
    <recommendedName>
        <fullName evidence="9">Transcriptional regulatory protein</fullName>
    </recommendedName>
</protein>
<dbReference type="PANTHER" id="PTHR45526">
    <property type="entry name" value="TRANSCRIPTIONAL REGULATORY PROTEIN DPIA"/>
    <property type="match status" value="1"/>
</dbReference>
<dbReference type="SUPFAM" id="SSF52172">
    <property type="entry name" value="CheY-like"/>
    <property type="match status" value="1"/>
</dbReference>
<keyword evidence="8 9" id="KW-0804">Transcription</keyword>
<dbReference type="Pfam" id="PF20714">
    <property type="entry name" value="HTH_64"/>
    <property type="match status" value="1"/>
</dbReference>
<dbReference type="SMART" id="SM00448">
    <property type="entry name" value="REC"/>
    <property type="match status" value="1"/>
</dbReference>
<dbReference type="GO" id="GO:0003677">
    <property type="term" value="F:DNA binding"/>
    <property type="evidence" value="ECO:0007669"/>
    <property type="project" value="UniProtKB-KW"/>
</dbReference>
<dbReference type="GO" id="GO:0005737">
    <property type="term" value="C:cytoplasm"/>
    <property type="evidence" value="ECO:0007669"/>
    <property type="project" value="UniProtKB-SubCell"/>
</dbReference>
<dbReference type="OrthoDB" id="9759232at2"/>
<dbReference type="PROSITE" id="PS50110">
    <property type="entry name" value="RESPONSE_REGULATORY"/>
    <property type="match status" value="1"/>
</dbReference>
<keyword evidence="7 9" id="KW-0010">Activator</keyword>
<dbReference type="InterPro" id="IPR048714">
    <property type="entry name" value="DpiA-like_HTH"/>
</dbReference>
<evidence type="ECO:0000256" key="7">
    <source>
        <dbReference type="ARBA" id="ARBA00023159"/>
    </source>
</evidence>
<evidence type="ECO:0000256" key="9">
    <source>
        <dbReference type="PIRNR" id="PIRNR006171"/>
    </source>
</evidence>
<feature type="domain" description="Response regulatory" evidence="11">
    <location>
        <begin position="6"/>
        <end position="122"/>
    </location>
</feature>
<dbReference type="GO" id="GO:0000156">
    <property type="term" value="F:phosphorelay response regulator activity"/>
    <property type="evidence" value="ECO:0007669"/>
    <property type="project" value="TreeGrafter"/>
</dbReference>
<keyword evidence="13" id="KW-1185">Reference proteome</keyword>
<evidence type="ECO:0000259" key="11">
    <source>
        <dbReference type="PROSITE" id="PS50110"/>
    </source>
</evidence>
<organism evidence="12 13">
    <name type="scientific">Aneurinibacillus danicus</name>
    <dbReference type="NCBI Taxonomy" id="267746"/>
    <lineage>
        <taxon>Bacteria</taxon>
        <taxon>Bacillati</taxon>
        <taxon>Bacillota</taxon>
        <taxon>Bacilli</taxon>
        <taxon>Bacillales</taxon>
        <taxon>Paenibacillaceae</taxon>
        <taxon>Aneurinibacillus group</taxon>
        <taxon>Aneurinibacillus</taxon>
    </lineage>
</organism>
<dbReference type="InterPro" id="IPR011006">
    <property type="entry name" value="CheY-like_superfamily"/>
</dbReference>
<accession>A0A511V2Z1</accession>
<evidence type="ECO:0000256" key="1">
    <source>
        <dbReference type="ARBA" id="ARBA00004496"/>
    </source>
</evidence>
<keyword evidence="4 9" id="KW-0902">Two-component regulatory system</keyword>
<comment type="caution">
    <text evidence="12">The sequence shown here is derived from an EMBL/GenBank/DDBJ whole genome shotgun (WGS) entry which is preliminary data.</text>
</comment>
<evidence type="ECO:0000256" key="6">
    <source>
        <dbReference type="ARBA" id="ARBA00023125"/>
    </source>
</evidence>
<dbReference type="RefSeq" id="WP_146808570.1">
    <property type="nucleotide sequence ID" value="NZ_BJXX01000035.1"/>
</dbReference>
<proteinExistence type="predicted"/>
<dbReference type="Gene3D" id="3.40.50.2300">
    <property type="match status" value="1"/>
</dbReference>
<keyword evidence="3 10" id="KW-0597">Phosphoprotein</keyword>
<evidence type="ECO:0000256" key="5">
    <source>
        <dbReference type="ARBA" id="ARBA00023015"/>
    </source>
</evidence>
<name>A0A511V2Z1_9BACL</name>
<keyword evidence="5 9" id="KW-0805">Transcription regulation</keyword>
<dbReference type="GO" id="GO:0003700">
    <property type="term" value="F:DNA-binding transcription factor activity"/>
    <property type="evidence" value="ECO:0007669"/>
    <property type="project" value="InterPro"/>
</dbReference>
<comment type="subcellular location">
    <subcellularLocation>
        <location evidence="1 9">Cytoplasm</location>
    </subcellularLocation>
</comment>
<dbReference type="AlphaFoldDB" id="A0A511V2Z1"/>
<evidence type="ECO:0000313" key="12">
    <source>
        <dbReference type="EMBL" id="GEN33277.1"/>
    </source>
</evidence>
<dbReference type="InterPro" id="IPR024187">
    <property type="entry name" value="Sig_transdc_resp-reg_cit/mal"/>
</dbReference>
<reference evidence="12 13" key="1">
    <citation type="submission" date="2019-07" db="EMBL/GenBank/DDBJ databases">
        <title>Whole genome shotgun sequence of Aneurinibacillus danicus NBRC 102444.</title>
        <authorList>
            <person name="Hosoyama A."/>
            <person name="Uohara A."/>
            <person name="Ohji S."/>
            <person name="Ichikawa N."/>
        </authorList>
    </citation>
    <scope>NUCLEOTIDE SEQUENCE [LARGE SCALE GENOMIC DNA]</scope>
    <source>
        <strain evidence="12 13">NBRC 102444</strain>
    </source>
</reference>
<dbReference type="Pfam" id="PF00072">
    <property type="entry name" value="Response_reg"/>
    <property type="match status" value="1"/>
</dbReference>
<keyword evidence="6 9" id="KW-0238">DNA-binding</keyword>
<dbReference type="PANTHER" id="PTHR45526:SF1">
    <property type="entry name" value="TRANSCRIPTIONAL REGULATORY PROTEIN DCUR-RELATED"/>
    <property type="match status" value="1"/>
</dbReference>
<dbReference type="SUPFAM" id="SSF46785">
    <property type="entry name" value="Winged helix' DNA-binding domain"/>
    <property type="match status" value="1"/>
</dbReference>
<keyword evidence="2 9" id="KW-0963">Cytoplasm</keyword>
<evidence type="ECO:0000256" key="2">
    <source>
        <dbReference type="ARBA" id="ARBA00022490"/>
    </source>
</evidence>
<gene>
    <name evidence="12" type="primary">dctR</name>
    <name evidence="12" type="ORF">ADA01nite_07370</name>
</gene>
<evidence type="ECO:0000256" key="3">
    <source>
        <dbReference type="ARBA" id="ARBA00022553"/>
    </source>
</evidence>